<dbReference type="Proteomes" id="UP001154282">
    <property type="component" value="Unassembled WGS sequence"/>
</dbReference>
<keyword evidence="2" id="KW-1185">Reference proteome</keyword>
<comment type="caution">
    <text evidence="1">The sequence shown here is derived from an EMBL/GenBank/DDBJ whole genome shotgun (WGS) entry which is preliminary data.</text>
</comment>
<evidence type="ECO:0000313" key="2">
    <source>
        <dbReference type="Proteomes" id="UP001154282"/>
    </source>
</evidence>
<accession>A0AAV0NTY8</accession>
<dbReference type="AlphaFoldDB" id="A0AAV0NTY8"/>
<proteinExistence type="predicted"/>
<name>A0AAV0NTY8_9ROSI</name>
<sequence length="35" mass="4098">MLKKVFLSQKWALLSLLLLTQLLNTRRAEFTAVNH</sequence>
<dbReference type="EMBL" id="CAMGYJ010000008">
    <property type="protein sequence ID" value="CAI0461820.1"/>
    <property type="molecule type" value="Genomic_DNA"/>
</dbReference>
<gene>
    <name evidence="1" type="ORF">LITE_LOCUS35106</name>
</gene>
<organism evidence="1 2">
    <name type="scientific">Linum tenue</name>
    <dbReference type="NCBI Taxonomy" id="586396"/>
    <lineage>
        <taxon>Eukaryota</taxon>
        <taxon>Viridiplantae</taxon>
        <taxon>Streptophyta</taxon>
        <taxon>Embryophyta</taxon>
        <taxon>Tracheophyta</taxon>
        <taxon>Spermatophyta</taxon>
        <taxon>Magnoliopsida</taxon>
        <taxon>eudicotyledons</taxon>
        <taxon>Gunneridae</taxon>
        <taxon>Pentapetalae</taxon>
        <taxon>rosids</taxon>
        <taxon>fabids</taxon>
        <taxon>Malpighiales</taxon>
        <taxon>Linaceae</taxon>
        <taxon>Linum</taxon>
    </lineage>
</organism>
<protein>
    <submittedName>
        <fullName evidence="1">Uncharacterized protein</fullName>
    </submittedName>
</protein>
<reference evidence="1" key="1">
    <citation type="submission" date="2022-08" db="EMBL/GenBank/DDBJ databases">
        <authorList>
            <person name="Gutierrez-Valencia J."/>
        </authorList>
    </citation>
    <scope>NUCLEOTIDE SEQUENCE</scope>
</reference>
<evidence type="ECO:0000313" key="1">
    <source>
        <dbReference type="EMBL" id="CAI0461820.1"/>
    </source>
</evidence>